<evidence type="ECO:0000313" key="2">
    <source>
        <dbReference type="Proteomes" id="UP000053660"/>
    </source>
</evidence>
<protein>
    <recommendedName>
        <fullName evidence="3">MULE transposase domain-containing protein</fullName>
    </recommendedName>
</protein>
<dbReference type="PANTHER" id="PTHR33977">
    <property type="entry name" value="ZINC ION BINDING PROTEIN"/>
    <property type="match status" value="1"/>
</dbReference>
<proteinExistence type="predicted"/>
<dbReference type="Proteomes" id="UP000053660">
    <property type="component" value="Unassembled WGS sequence"/>
</dbReference>
<organism evidence="1 2">
    <name type="scientific">Oesophagostomum dentatum</name>
    <name type="common">Nodular worm</name>
    <dbReference type="NCBI Taxonomy" id="61180"/>
    <lineage>
        <taxon>Eukaryota</taxon>
        <taxon>Metazoa</taxon>
        <taxon>Ecdysozoa</taxon>
        <taxon>Nematoda</taxon>
        <taxon>Chromadorea</taxon>
        <taxon>Rhabditida</taxon>
        <taxon>Rhabditina</taxon>
        <taxon>Rhabditomorpha</taxon>
        <taxon>Strongyloidea</taxon>
        <taxon>Strongylidae</taxon>
        <taxon>Oesophagostomum</taxon>
    </lineage>
</organism>
<dbReference type="PANTHER" id="PTHR33977:SF1">
    <property type="entry name" value="ZINC ION BINDING PROTEIN"/>
    <property type="match status" value="1"/>
</dbReference>
<accession>A0A0B1SKJ9</accession>
<evidence type="ECO:0000313" key="1">
    <source>
        <dbReference type="EMBL" id="KHJ84421.1"/>
    </source>
</evidence>
<evidence type="ECO:0008006" key="3">
    <source>
        <dbReference type="Google" id="ProtNLM"/>
    </source>
</evidence>
<dbReference type="OrthoDB" id="5873801at2759"/>
<dbReference type="AlphaFoldDB" id="A0A0B1SKJ9"/>
<reference evidence="1 2" key="1">
    <citation type="submission" date="2014-03" db="EMBL/GenBank/DDBJ databases">
        <title>Draft genome of the hookworm Oesophagostomum dentatum.</title>
        <authorList>
            <person name="Mitreva M."/>
        </authorList>
    </citation>
    <scope>NUCLEOTIDE SEQUENCE [LARGE SCALE GENOMIC DNA]</scope>
    <source>
        <strain evidence="1 2">OD-Hann</strain>
    </source>
</reference>
<name>A0A0B1SKJ9_OESDE</name>
<keyword evidence="2" id="KW-1185">Reference proteome</keyword>
<sequence length="359" mass="42213">MTEVEIGILFDQVKKHLPSFHTDYFMTDDTNTFWNGFARVFPTSWTKRLLCLWHVQRAMKKNALSKLKNKDLLDPFVRKVQEICLQRDRSVFVVKYTSLVKYLQDNGEHPLALYMENSWSGRVEQWAAFGRMGSCVNTSMLCERFHKALKHDIMEGKANVRIDSLLQILINLTVEKEESRIIMMERGVDEGRYRLQQHHRSHASAINKYCGREGLISTDGNGIWQVKDNNKVYHVQEQHCPCHEQCEEEGEEEIGRRVSIHSEDVPMIEHMHDGNVQDEHFIDEEEEEEEIEEVIVVDDDIENNENQPRRLSVDIRDECKDLNAQLLGPIFSNLWGTQQKMYARNYKKLFVEWRNLGDL</sequence>
<gene>
    <name evidence="1" type="ORF">OESDEN_15865</name>
</gene>
<dbReference type="EMBL" id="KN568602">
    <property type="protein sequence ID" value="KHJ84421.1"/>
    <property type="molecule type" value="Genomic_DNA"/>
</dbReference>